<dbReference type="GO" id="GO:0030248">
    <property type="term" value="F:cellulose binding"/>
    <property type="evidence" value="ECO:0007669"/>
    <property type="project" value="InterPro"/>
</dbReference>
<dbReference type="EMBL" id="VJMJ01000025">
    <property type="protein sequence ID" value="KAF0742700.1"/>
    <property type="molecule type" value="Genomic_DNA"/>
</dbReference>
<evidence type="ECO:0000256" key="8">
    <source>
        <dbReference type="ARBA" id="ARBA00023295"/>
    </source>
</evidence>
<evidence type="ECO:0000256" key="2">
    <source>
        <dbReference type="ARBA" id="ARBA00004613"/>
    </source>
</evidence>
<dbReference type="VEuPathDB" id="FungiDB:AeMF1_017435"/>
<evidence type="ECO:0000313" key="12">
    <source>
        <dbReference type="Proteomes" id="UP000481153"/>
    </source>
</evidence>
<dbReference type="EC" id="3.2.1.55" evidence="4"/>
<dbReference type="Pfam" id="PF00734">
    <property type="entry name" value="CBM_1"/>
    <property type="match status" value="1"/>
</dbReference>
<evidence type="ECO:0000256" key="1">
    <source>
        <dbReference type="ARBA" id="ARBA00001462"/>
    </source>
</evidence>
<comment type="subcellular location">
    <subcellularLocation>
        <location evidence="2">Secreted</location>
    </subcellularLocation>
</comment>
<feature type="region of interest" description="Disordered" evidence="9">
    <location>
        <begin position="31"/>
        <end position="92"/>
    </location>
</feature>
<evidence type="ECO:0000259" key="10">
    <source>
        <dbReference type="PROSITE" id="PS51164"/>
    </source>
</evidence>
<comment type="caution">
    <text evidence="11">The sequence shown here is derived from an EMBL/GenBank/DDBJ whole genome shotgun (WGS) entry which is preliminary data.</text>
</comment>
<evidence type="ECO:0000256" key="5">
    <source>
        <dbReference type="ARBA" id="ARBA00022525"/>
    </source>
</evidence>
<sequence>MNETNDVATSGYTGATKCVAGATCTKQNDYYSQCVPGSAPSPPSPSSAAPKPYPSMQPSSAPKPPPPSSSPPSPPSGGQPKPLPSSFKWTSTGPIISAKNDGKGVVAIKDPSIIQVGDTYHAFASTASASGYNLVYLNFKDPSQAQQATFHYLDQTPIGRGYRAAPEVFYFAPQKLCNPAGWSAPKNFYNGMPAIIKNNIGNGNWVDMFVICDSANCHLFSSDDNGHLYRSQTSLANFPNGMSQPVIALQDANKNNLFEASAVYKAGNQYLLIVEAAGSNGRYFRSWTASSLSGVWTPLAASEANPFARSNNVAFPGGAWTTSISHGELIRTQTDQTLTVDLCKPLRFLYQGLNPKATGPYDSLPWQLGLLTQTNSAGC</sequence>
<evidence type="ECO:0000256" key="4">
    <source>
        <dbReference type="ARBA" id="ARBA00012670"/>
    </source>
</evidence>
<evidence type="ECO:0000256" key="6">
    <source>
        <dbReference type="ARBA" id="ARBA00022729"/>
    </source>
</evidence>
<dbReference type="Gene3D" id="2.115.10.20">
    <property type="entry name" value="Glycosyl hydrolase domain, family 43"/>
    <property type="match status" value="1"/>
</dbReference>
<reference evidence="11 12" key="1">
    <citation type="submission" date="2019-07" db="EMBL/GenBank/DDBJ databases">
        <title>Genomics analysis of Aphanomyces spp. identifies a new class of oomycete effector associated with host adaptation.</title>
        <authorList>
            <person name="Gaulin E."/>
        </authorList>
    </citation>
    <scope>NUCLEOTIDE SEQUENCE [LARGE SCALE GENOMIC DNA]</scope>
    <source>
        <strain evidence="11 12">ATCC 201684</strain>
    </source>
</reference>
<evidence type="ECO:0000313" key="11">
    <source>
        <dbReference type="EMBL" id="KAF0742700.1"/>
    </source>
</evidence>
<keyword evidence="7" id="KW-0378">Hydrolase</keyword>
<dbReference type="CDD" id="cd08987">
    <property type="entry name" value="GH62"/>
    <property type="match status" value="1"/>
</dbReference>
<protein>
    <recommendedName>
        <fullName evidence="4">non-reducing end alpha-L-arabinofuranosidase</fullName>
        <ecNumber evidence="4">3.2.1.55</ecNumber>
    </recommendedName>
</protein>
<dbReference type="PANTHER" id="PTHR40631">
    <property type="entry name" value="ALPHA-L-ARABINOFURANOSIDASE AXHA-2-RELATED"/>
    <property type="match status" value="1"/>
</dbReference>
<dbReference type="SUPFAM" id="SSF57180">
    <property type="entry name" value="Cellulose-binding domain"/>
    <property type="match status" value="1"/>
</dbReference>
<gene>
    <name evidence="11" type="ORF">Ae201684_002401</name>
</gene>
<dbReference type="Pfam" id="PF03664">
    <property type="entry name" value="Glyco_hydro_62"/>
    <property type="match status" value="1"/>
</dbReference>
<dbReference type="GO" id="GO:0046373">
    <property type="term" value="P:L-arabinose metabolic process"/>
    <property type="evidence" value="ECO:0007669"/>
    <property type="project" value="InterPro"/>
</dbReference>
<keyword evidence="8" id="KW-0326">Glycosidase</keyword>
<comment type="catalytic activity">
    <reaction evidence="1">
        <text>Hydrolysis of terminal non-reducing alpha-L-arabinofuranoside residues in alpha-L-arabinosides.</text>
        <dbReference type="EC" id="3.2.1.55"/>
    </reaction>
</comment>
<dbReference type="PANTHER" id="PTHR40631:SF2">
    <property type="entry name" value="ALPHA-L-ARABINOFURANOSIDASE"/>
    <property type="match status" value="1"/>
</dbReference>
<dbReference type="InterPro" id="IPR000254">
    <property type="entry name" value="CBD"/>
</dbReference>
<dbReference type="PROSITE" id="PS51164">
    <property type="entry name" value="CBM1_2"/>
    <property type="match status" value="1"/>
</dbReference>
<dbReference type="InterPro" id="IPR035971">
    <property type="entry name" value="CBD_sf"/>
</dbReference>
<keyword evidence="12" id="KW-1185">Reference proteome</keyword>
<dbReference type="InterPro" id="IPR023296">
    <property type="entry name" value="Glyco_hydro_beta-prop_sf"/>
</dbReference>
<dbReference type="SUPFAM" id="SSF75005">
    <property type="entry name" value="Arabinanase/levansucrase/invertase"/>
    <property type="match status" value="1"/>
</dbReference>
<evidence type="ECO:0000256" key="3">
    <source>
        <dbReference type="ARBA" id="ARBA00007396"/>
    </source>
</evidence>
<dbReference type="InterPro" id="IPR005193">
    <property type="entry name" value="GH62_arabinosidase"/>
</dbReference>
<feature type="compositionally biased region" description="Pro residues" evidence="9">
    <location>
        <begin position="39"/>
        <end position="83"/>
    </location>
</feature>
<dbReference type="AlphaFoldDB" id="A0A6G0XQV8"/>
<dbReference type="GO" id="GO:0005576">
    <property type="term" value="C:extracellular region"/>
    <property type="evidence" value="ECO:0007669"/>
    <property type="project" value="UniProtKB-SubCell"/>
</dbReference>
<keyword evidence="6" id="KW-0732">Signal</keyword>
<evidence type="ECO:0000256" key="9">
    <source>
        <dbReference type="SAM" id="MobiDB-lite"/>
    </source>
</evidence>
<keyword evidence="5" id="KW-0964">Secreted</keyword>
<evidence type="ECO:0000256" key="7">
    <source>
        <dbReference type="ARBA" id="ARBA00022801"/>
    </source>
</evidence>
<feature type="domain" description="CBM1" evidence="10">
    <location>
        <begin position="1"/>
        <end position="35"/>
    </location>
</feature>
<comment type="similarity">
    <text evidence="3">Belongs to the glycosyl hydrolase 62 family.</text>
</comment>
<name>A0A6G0XQV8_9STRA</name>
<proteinExistence type="inferred from homology"/>
<organism evidence="11 12">
    <name type="scientific">Aphanomyces euteiches</name>
    <dbReference type="NCBI Taxonomy" id="100861"/>
    <lineage>
        <taxon>Eukaryota</taxon>
        <taxon>Sar</taxon>
        <taxon>Stramenopiles</taxon>
        <taxon>Oomycota</taxon>
        <taxon>Saprolegniomycetes</taxon>
        <taxon>Saprolegniales</taxon>
        <taxon>Verrucalvaceae</taxon>
        <taxon>Aphanomyces</taxon>
    </lineage>
</organism>
<dbReference type="GO" id="GO:0046556">
    <property type="term" value="F:alpha-L-arabinofuranosidase activity"/>
    <property type="evidence" value="ECO:0007669"/>
    <property type="project" value="UniProtKB-EC"/>
</dbReference>
<dbReference type="SMART" id="SM00236">
    <property type="entry name" value="fCBD"/>
    <property type="match status" value="1"/>
</dbReference>
<dbReference type="Proteomes" id="UP000481153">
    <property type="component" value="Unassembled WGS sequence"/>
</dbReference>
<accession>A0A6G0XQV8</accession>